<dbReference type="PANTHER" id="PTHR20531">
    <property type="entry name" value="N-ALPHA-ACETYLTRANSFERASE 40"/>
    <property type="match status" value="1"/>
</dbReference>
<dbReference type="EMBL" id="HE580275">
    <property type="protein sequence ID" value="CCD26796.1"/>
    <property type="molecule type" value="Genomic_DNA"/>
</dbReference>
<gene>
    <name evidence="13" type="primary">NDAI0I02270</name>
    <name evidence="13" type="ordered locus">NDAI_0I02270</name>
</gene>
<evidence type="ECO:0000256" key="3">
    <source>
        <dbReference type="ARBA" id="ARBA00008870"/>
    </source>
</evidence>
<dbReference type="GO" id="GO:0031507">
    <property type="term" value="P:heterochromatin formation"/>
    <property type="evidence" value="ECO:0007669"/>
    <property type="project" value="EnsemblFungi"/>
</dbReference>
<name>G0WG85_NAUDC</name>
<keyword evidence="8" id="KW-0539">Nucleus</keyword>
<evidence type="ECO:0000256" key="9">
    <source>
        <dbReference type="ARBA" id="ARBA00023315"/>
    </source>
</evidence>
<dbReference type="SUPFAM" id="SSF55729">
    <property type="entry name" value="Acyl-CoA N-acyltransferases (Nat)"/>
    <property type="match status" value="1"/>
</dbReference>
<organism evidence="13 14">
    <name type="scientific">Naumovozyma dairenensis (strain ATCC 10597 / BCRC 20456 / CBS 421 / NBRC 0211 / NRRL Y-12639)</name>
    <name type="common">Saccharomyces dairenensis</name>
    <dbReference type="NCBI Taxonomy" id="1071378"/>
    <lineage>
        <taxon>Eukaryota</taxon>
        <taxon>Fungi</taxon>
        <taxon>Dikarya</taxon>
        <taxon>Ascomycota</taxon>
        <taxon>Saccharomycotina</taxon>
        <taxon>Saccharomycetes</taxon>
        <taxon>Saccharomycetales</taxon>
        <taxon>Saccharomycetaceae</taxon>
        <taxon>Naumovozyma</taxon>
    </lineage>
</organism>
<feature type="domain" description="N-acetyltransferase" evidence="12">
    <location>
        <begin position="88"/>
        <end position="246"/>
    </location>
</feature>
<evidence type="ECO:0000256" key="5">
    <source>
        <dbReference type="ARBA" id="ARBA00015043"/>
    </source>
</evidence>
<dbReference type="InterPro" id="IPR016181">
    <property type="entry name" value="Acyl_CoA_acyltransferase"/>
</dbReference>
<dbReference type="EC" id="2.3.1.257" evidence="4"/>
<protein>
    <recommendedName>
        <fullName evidence="5">N-alpha-acetyltransferase 40</fullName>
        <ecNumber evidence="4">2.3.1.257</ecNumber>
    </recommendedName>
</protein>
<dbReference type="CDD" id="cd04301">
    <property type="entry name" value="NAT_SF"/>
    <property type="match status" value="1"/>
</dbReference>
<evidence type="ECO:0000256" key="10">
    <source>
        <dbReference type="ARBA" id="ARBA00047821"/>
    </source>
</evidence>
<comment type="similarity">
    <text evidence="3">Belongs to the acetyltransferase family. NAA40 subfamily.</text>
</comment>
<dbReference type="InterPro" id="IPR000182">
    <property type="entry name" value="GNAT_dom"/>
</dbReference>
<keyword evidence="9" id="KW-0012">Acyltransferase</keyword>
<dbReference type="OrthoDB" id="424551at2759"/>
<dbReference type="PROSITE" id="PS51186">
    <property type="entry name" value="GNAT"/>
    <property type="match status" value="1"/>
</dbReference>
<dbReference type="GO" id="GO:0010485">
    <property type="term" value="F:histone H4 acetyltransferase activity"/>
    <property type="evidence" value="ECO:0007669"/>
    <property type="project" value="EnsemblFungi"/>
</dbReference>
<dbReference type="InterPro" id="IPR039949">
    <property type="entry name" value="NAA40"/>
</dbReference>
<evidence type="ECO:0000313" key="13">
    <source>
        <dbReference type="EMBL" id="CCD26796.1"/>
    </source>
</evidence>
<accession>G0WG85</accession>
<evidence type="ECO:0000256" key="2">
    <source>
        <dbReference type="ARBA" id="ARBA00004496"/>
    </source>
</evidence>
<dbReference type="STRING" id="1071378.G0WG85"/>
<dbReference type="Gene3D" id="3.40.630.30">
    <property type="match status" value="1"/>
</dbReference>
<dbReference type="GO" id="GO:0005737">
    <property type="term" value="C:cytoplasm"/>
    <property type="evidence" value="ECO:0007669"/>
    <property type="project" value="UniProtKB-SubCell"/>
</dbReference>
<evidence type="ECO:0000256" key="7">
    <source>
        <dbReference type="ARBA" id="ARBA00022679"/>
    </source>
</evidence>
<dbReference type="AlphaFoldDB" id="G0WG85"/>
<evidence type="ECO:0000256" key="4">
    <source>
        <dbReference type="ARBA" id="ARBA00012950"/>
    </source>
</evidence>
<dbReference type="GO" id="GO:1990189">
    <property type="term" value="F:protein N-terminal-serine acetyltransferase activity"/>
    <property type="evidence" value="ECO:0007669"/>
    <property type="project" value="UniProtKB-EC"/>
</dbReference>
<dbReference type="GeneID" id="11493807"/>
<comment type="catalytic activity">
    <reaction evidence="11">
        <text>N-terminal L-seryl-[histone H4] + acetyl-CoA = N-terminal N(alpha)-acetyl-L-seryl-[histone H4] + CoA + H(+)</text>
        <dbReference type="Rhea" id="RHEA:50596"/>
        <dbReference type="Rhea" id="RHEA-COMP:12740"/>
        <dbReference type="Rhea" id="RHEA-COMP:12743"/>
        <dbReference type="ChEBI" id="CHEBI:15378"/>
        <dbReference type="ChEBI" id="CHEBI:57287"/>
        <dbReference type="ChEBI" id="CHEBI:57288"/>
        <dbReference type="ChEBI" id="CHEBI:64738"/>
        <dbReference type="ChEBI" id="CHEBI:83690"/>
        <dbReference type="EC" id="2.3.1.257"/>
    </reaction>
</comment>
<evidence type="ECO:0000259" key="12">
    <source>
        <dbReference type="PROSITE" id="PS51186"/>
    </source>
</evidence>
<proteinExistence type="inferred from homology"/>
<evidence type="ECO:0000256" key="1">
    <source>
        <dbReference type="ARBA" id="ARBA00004123"/>
    </source>
</evidence>
<dbReference type="GO" id="GO:0005634">
    <property type="term" value="C:nucleus"/>
    <property type="evidence" value="ECO:0007669"/>
    <property type="project" value="UniProtKB-SubCell"/>
</dbReference>
<dbReference type="OMA" id="IYLYEIQ"/>
<keyword evidence="7" id="KW-0808">Transferase</keyword>
<reference evidence="13 14" key="1">
    <citation type="journal article" date="2011" name="Proc. Natl. Acad. Sci. U.S.A.">
        <title>Evolutionary erosion of yeast sex chromosomes by mating-type switching accidents.</title>
        <authorList>
            <person name="Gordon J.L."/>
            <person name="Armisen D."/>
            <person name="Proux-Wera E."/>
            <person name="Oheigeartaigh S.S."/>
            <person name="Byrne K.P."/>
            <person name="Wolfe K.H."/>
        </authorList>
    </citation>
    <scope>NUCLEOTIDE SEQUENCE [LARGE SCALE GENOMIC DNA]</scope>
    <source>
        <strain evidence="14">ATCC 10597 / BCRC 20456 / CBS 421 / NBRC 0211 / NRRL Y-12639</strain>
    </source>
</reference>
<dbReference type="KEGG" id="ndi:NDAI_0I02270"/>
<dbReference type="PANTHER" id="PTHR20531:SF1">
    <property type="entry name" value="N-ALPHA-ACETYLTRANSFERASE 40"/>
    <property type="match status" value="1"/>
</dbReference>
<dbReference type="HOGENOM" id="CLU_087674_0_0_1"/>
<keyword evidence="6" id="KW-0963">Cytoplasm</keyword>
<dbReference type="Proteomes" id="UP000000689">
    <property type="component" value="Chromosome 9"/>
</dbReference>
<dbReference type="eggNOG" id="KOG2488">
    <property type="taxonomic scope" value="Eukaryota"/>
</dbReference>
<evidence type="ECO:0000313" key="14">
    <source>
        <dbReference type="Proteomes" id="UP000000689"/>
    </source>
</evidence>
<dbReference type="GO" id="GO:0043998">
    <property type="term" value="F:histone H2A acetyltransferase activity"/>
    <property type="evidence" value="ECO:0007669"/>
    <property type="project" value="EnsemblFungi"/>
</dbReference>
<dbReference type="RefSeq" id="XP_003672039.1">
    <property type="nucleotide sequence ID" value="XM_003671991.1"/>
</dbReference>
<evidence type="ECO:0000256" key="8">
    <source>
        <dbReference type="ARBA" id="ARBA00023242"/>
    </source>
</evidence>
<comment type="subcellular location">
    <subcellularLocation>
        <location evidence="2">Cytoplasm</location>
    </subcellularLocation>
    <subcellularLocation>
        <location evidence="1">Nucleus</location>
    </subcellularLocation>
</comment>
<sequence>MHTSTSDALLNIVCEEFPTILQSADGVTTWRRRIHHKPSHDEVSIPIEHSSEVYNLSSDPQQRSDVLNKFLNILDVNLGAKYTKVSKTIYENDKSWKSNKLEEMLSPGLIYVSYWDEKYQEPLLFLSFMLTEGDGFIGTHSNDDDENEHNDQLMSVIYLYEIQILPQLRGQGIGTKLLSVHLHQCCSSLVTKYGKDFLPYPLVGIELTVFSDNIKAINFYKSIGMKLTPDSPTDEVYQIEKRQTRNLRRINNAGTREVTKQIIKKPVYYLYYLPIDL</sequence>
<comment type="catalytic activity">
    <reaction evidence="10">
        <text>N-terminal L-seryl-[histone H2A] + acetyl-CoA = N-terminal N(alpha)-acetyl-L-seryl-[histone H2A] + CoA + H(+)</text>
        <dbReference type="Rhea" id="RHEA:50600"/>
        <dbReference type="Rhea" id="RHEA-COMP:12742"/>
        <dbReference type="Rhea" id="RHEA-COMP:12744"/>
        <dbReference type="ChEBI" id="CHEBI:15378"/>
        <dbReference type="ChEBI" id="CHEBI:57287"/>
        <dbReference type="ChEBI" id="CHEBI:57288"/>
        <dbReference type="ChEBI" id="CHEBI:64738"/>
        <dbReference type="ChEBI" id="CHEBI:83690"/>
        <dbReference type="EC" id="2.3.1.257"/>
    </reaction>
</comment>
<evidence type="ECO:0000256" key="11">
    <source>
        <dbReference type="ARBA" id="ARBA00049524"/>
    </source>
</evidence>
<keyword evidence="14" id="KW-1185">Reference proteome</keyword>
<evidence type="ECO:0000256" key="6">
    <source>
        <dbReference type="ARBA" id="ARBA00022490"/>
    </source>
</evidence>